<name>A0A9D9DW85_9FIRM</name>
<evidence type="ECO:0000313" key="4">
    <source>
        <dbReference type="EMBL" id="MBO8434085.1"/>
    </source>
</evidence>
<sequence>MMSGKLYNPIKVGDGSWEKVRQAVKLFNESEFWKDNSALENLKKCFGRAYDDLVLTPSVYFDHRDRIYFGKNFYANTGLTILDENKVIFGDNVFLAPHVSIYTAGHTIDVDVRNTGLEYSKPVIIGSNVWIGGNTVINPNVTIGNNVVIGSGSVVTKDIPDNTIACGNPCKVVRMITENDREKWLAEYEDYKTALENECK</sequence>
<dbReference type="PANTHER" id="PTHR43017">
    <property type="entry name" value="GALACTOSIDE O-ACETYLTRANSFERASE"/>
    <property type="match status" value="1"/>
</dbReference>
<keyword evidence="2" id="KW-0677">Repeat</keyword>
<dbReference type="InterPro" id="IPR039369">
    <property type="entry name" value="LacA-like"/>
</dbReference>
<dbReference type="InterPro" id="IPR001451">
    <property type="entry name" value="Hexapep"/>
</dbReference>
<dbReference type="EMBL" id="JADIMX010000039">
    <property type="protein sequence ID" value="MBO8434085.1"/>
    <property type="molecule type" value="Genomic_DNA"/>
</dbReference>
<dbReference type="EC" id="2.3.1.-" evidence="3"/>
<reference evidence="4" key="2">
    <citation type="journal article" date="2021" name="PeerJ">
        <title>Extensive microbial diversity within the chicken gut microbiome revealed by metagenomics and culture.</title>
        <authorList>
            <person name="Gilroy R."/>
            <person name="Ravi A."/>
            <person name="Getino M."/>
            <person name="Pursley I."/>
            <person name="Horton D.L."/>
            <person name="Alikhan N.F."/>
            <person name="Baker D."/>
            <person name="Gharbi K."/>
            <person name="Hall N."/>
            <person name="Watson M."/>
            <person name="Adriaenssens E.M."/>
            <person name="Foster-Nyarko E."/>
            <person name="Jarju S."/>
            <person name="Secka A."/>
            <person name="Antonio M."/>
            <person name="Oren A."/>
            <person name="Chaudhuri R.R."/>
            <person name="La Ragione R."/>
            <person name="Hildebrand F."/>
            <person name="Pallen M.J."/>
        </authorList>
    </citation>
    <scope>NUCLEOTIDE SEQUENCE</scope>
    <source>
        <strain evidence="4">F6-4510</strain>
    </source>
</reference>
<comment type="similarity">
    <text evidence="3">Belongs to the transferase hexapeptide repeat family.</text>
</comment>
<dbReference type="InterPro" id="IPR011004">
    <property type="entry name" value="Trimer_LpxA-like_sf"/>
</dbReference>
<dbReference type="InterPro" id="IPR018357">
    <property type="entry name" value="Hexapep_transf_CS"/>
</dbReference>
<dbReference type="Proteomes" id="UP000823611">
    <property type="component" value="Unassembled WGS sequence"/>
</dbReference>
<evidence type="ECO:0000256" key="3">
    <source>
        <dbReference type="RuleBase" id="RU367021"/>
    </source>
</evidence>
<dbReference type="SUPFAM" id="SSF51161">
    <property type="entry name" value="Trimeric LpxA-like enzymes"/>
    <property type="match status" value="1"/>
</dbReference>
<organism evidence="4 5">
    <name type="scientific">Candidatus Fimicola merdigallinarum</name>
    <dbReference type="NCBI Taxonomy" id="2840819"/>
    <lineage>
        <taxon>Bacteria</taxon>
        <taxon>Bacillati</taxon>
        <taxon>Bacillota</taxon>
        <taxon>Clostridia</taxon>
        <taxon>Lachnospirales</taxon>
        <taxon>Lachnospiraceae</taxon>
        <taxon>Lachnospiraceae incertae sedis</taxon>
        <taxon>Candidatus Fimicola</taxon>
    </lineage>
</organism>
<dbReference type="Gene3D" id="2.160.10.10">
    <property type="entry name" value="Hexapeptide repeat proteins"/>
    <property type="match status" value="1"/>
</dbReference>
<dbReference type="AlphaFoldDB" id="A0A9D9DW85"/>
<dbReference type="PROSITE" id="PS00101">
    <property type="entry name" value="HEXAPEP_TRANSFERASES"/>
    <property type="match status" value="1"/>
</dbReference>
<evidence type="ECO:0000313" key="5">
    <source>
        <dbReference type="Proteomes" id="UP000823611"/>
    </source>
</evidence>
<dbReference type="CDD" id="cd03357">
    <property type="entry name" value="LbH_MAT_GAT"/>
    <property type="match status" value="1"/>
</dbReference>
<evidence type="ECO:0000256" key="2">
    <source>
        <dbReference type="ARBA" id="ARBA00022737"/>
    </source>
</evidence>
<proteinExistence type="inferred from homology"/>
<keyword evidence="1 3" id="KW-0808">Transferase</keyword>
<accession>A0A9D9DW85</accession>
<dbReference type="Pfam" id="PF00132">
    <property type="entry name" value="Hexapep"/>
    <property type="match status" value="1"/>
</dbReference>
<gene>
    <name evidence="4" type="ORF">IAC55_02020</name>
</gene>
<dbReference type="GO" id="GO:0008870">
    <property type="term" value="F:galactoside O-acetyltransferase activity"/>
    <property type="evidence" value="ECO:0007669"/>
    <property type="project" value="TreeGrafter"/>
</dbReference>
<comment type="caution">
    <text evidence="4">The sequence shown here is derived from an EMBL/GenBank/DDBJ whole genome shotgun (WGS) entry which is preliminary data.</text>
</comment>
<protein>
    <recommendedName>
        <fullName evidence="3">Acetyltransferase</fullName>
        <ecNumber evidence="3">2.3.1.-</ecNumber>
    </recommendedName>
</protein>
<dbReference type="PANTHER" id="PTHR43017:SF1">
    <property type="entry name" value="ACETYLTRANSFERASE YJL218W-RELATED"/>
    <property type="match status" value="1"/>
</dbReference>
<evidence type="ECO:0000256" key="1">
    <source>
        <dbReference type="ARBA" id="ARBA00022679"/>
    </source>
</evidence>
<keyword evidence="3" id="KW-0012">Acyltransferase</keyword>
<reference evidence="4" key="1">
    <citation type="submission" date="2020-10" db="EMBL/GenBank/DDBJ databases">
        <authorList>
            <person name="Gilroy R."/>
        </authorList>
    </citation>
    <scope>NUCLEOTIDE SEQUENCE</scope>
    <source>
        <strain evidence="4">F6-4510</strain>
    </source>
</reference>